<feature type="domain" description="Mop" evidence="3">
    <location>
        <begin position="10"/>
        <end position="76"/>
    </location>
</feature>
<comment type="caution">
    <text evidence="4">The sequence shown here is derived from an EMBL/GenBank/DDBJ whole genome shotgun (WGS) entry which is preliminary data.</text>
</comment>
<dbReference type="Gene3D" id="2.40.50.100">
    <property type="match status" value="2"/>
</dbReference>
<dbReference type="PANTHER" id="PTHR30432:SF1">
    <property type="entry name" value="DNA-BINDING TRANSCRIPTIONAL DUAL REGULATOR MODE"/>
    <property type="match status" value="1"/>
</dbReference>
<dbReference type="RefSeq" id="WP_369340100.1">
    <property type="nucleotide sequence ID" value="NZ_JBFYGN010000029.1"/>
</dbReference>
<dbReference type="PANTHER" id="PTHR30432">
    <property type="entry name" value="TRANSCRIPTIONAL REGULATOR MODE"/>
    <property type="match status" value="1"/>
</dbReference>
<evidence type="ECO:0000313" key="5">
    <source>
        <dbReference type="Proteomes" id="UP001561046"/>
    </source>
</evidence>
<keyword evidence="1 2" id="KW-0500">Molybdenum</keyword>
<name>A0ABV3ZZG1_9BURK</name>
<evidence type="ECO:0000259" key="3">
    <source>
        <dbReference type="PROSITE" id="PS51866"/>
    </source>
</evidence>
<dbReference type="EMBL" id="JBFYGN010000029">
    <property type="protein sequence ID" value="MEX8194923.1"/>
    <property type="molecule type" value="Genomic_DNA"/>
</dbReference>
<keyword evidence="5" id="KW-1185">Reference proteome</keyword>
<accession>A0ABV3ZZG1</accession>
<sequence>MSIPQEYKMRTSARNQLAGVITSIRDGSVNDEIELQTASGLRVVTTVTRASRESMGLNVGTAATALIKASAVMLVTDAEGMRFSARNQFAGDVTCVRKGAVNSEILLTLPGGEQLVAIVTNDSAEGLELAMGKRALAMFKAGAAILAVCA</sequence>
<gene>
    <name evidence="4" type="ORF">AB6724_18990</name>
</gene>
<dbReference type="InterPro" id="IPR004606">
    <property type="entry name" value="Mop_domain"/>
</dbReference>
<dbReference type="Pfam" id="PF03459">
    <property type="entry name" value="TOBE"/>
    <property type="match status" value="2"/>
</dbReference>
<dbReference type="PROSITE" id="PS51866">
    <property type="entry name" value="MOP"/>
    <property type="match status" value="2"/>
</dbReference>
<proteinExistence type="predicted"/>
<evidence type="ECO:0000256" key="2">
    <source>
        <dbReference type="PROSITE-ProRule" id="PRU01213"/>
    </source>
</evidence>
<evidence type="ECO:0000256" key="1">
    <source>
        <dbReference type="ARBA" id="ARBA00022505"/>
    </source>
</evidence>
<feature type="domain" description="Mop" evidence="3">
    <location>
        <begin position="82"/>
        <end position="148"/>
    </location>
</feature>
<dbReference type="SUPFAM" id="SSF50331">
    <property type="entry name" value="MOP-like"/>
    <property type="match status" value="2"/>
</dbReference>
<dbReference type="InterPro" id="IPR051815">
    <property type="entry name" value="Molybdate_resp_trans_reg"/>
</dbReference>
<dbReference type="Proteomes" id="UP001561046">
    <property type="component" value="Unassembled WGS sequence"/>
</dbReference>
<reference evidence="4 5" key="1">
    <citation type="journal article" date="2013" name="Int. J. Syst. Evol. Microbiol.">
        <title>Comamonas guangdongensis sp. nov., isolated from subterranean forest sediment, and emended description of the genus Comamonas.</title>
        <authorList>
            <person name="Zhang J."/>
            <person name="Wang Y."/>
            <person name="Zhou S."/>
            <person name="Wu C."/>
            <person name="He J."/>
            <person name="Li F."/>
        </authorList>
    </citation>
    <scope>NUCLEOTIDE SEQUENCE [LARGE SCALE GENOMIC DNA]</scope>
    <source>
        <strain evidence="4 5">CCTCC AB2011133</strain>
    </source>
</reference>
<organism evidence="4 5">
    <name type="scientific">Comamonas guangdongensis</name>
    <dbReference type="NCBI Taxonomy" id="510515"/>
    <lineage>
        <taxon>Bacteria</taxon>
        <taxon>Pseudomonadati</taxon>
        <taxon>Pseudomonadota</taxon>
        <taxon>Betaproteobacteria</taxon>
        <taxon>Burkholderiales</taxon>
        <taxon>Comamonadaceae</taxon>
        <taxon>Comamonas</taxon>
    </lineage>
</organism>
<protein>
    <submittedName>
        <fullName evidence="4">Molybdopterin-binding protein</fullName>
    </submittedName>
</protein>
<dbReference type="InterPro" id="IPR008995">
    <property type="entry name" value="Mo/tungstate-bd_C_term_dom"/>
</dbReference>
<dbReference type="NCBIfam" id="TIGR00638">
    <property type="entry name" value="Mop"/>
    <property type="match status" value="2"/>
</dbReference>
<dbReference type="InterPro" id="IPR005116">
    <property type="entry name" value="Transp-assoc_OB_typ1"/>
</dbReference>
<evidence type="ECO:0000313" key="4">
    <source>
        <dbReference type="EMBL" id="MEX8194923.1"/>
    </source>
</evidence>